<feature type="transmembrane region" description="Helical" evidence="5">
    <location>
        <begin position="57"/>
        <end position="77"/>
    </location>
</feature>
<name>A0A6A0HAU0_HYAAZ</name>
<keyword evidence="3 5" id="KW-1133">Transmembrane helix</keyword>
<dbReference type="Proteomes" id="UP000711488">
    <property type="component" value="Unassembled WGS sequence"/>
</dbReference>
<protein>
    <recommendedName>
        <fullName evidence="6">Major facilitator superfamily (MFS) profile domain-containing protein</fullName>
    </recommendedName>
</protein>
<reference evidence="7" key="2">
    <citation type="journal article" date="2018" name="Environ. Sci. Technol.">
        <title>The Toxicogenome of Hyalella azteca: A Model for Sediment Ecotoxicology and Evolutionary Toxicology.</title>
        <authorList>
            <person name="Poynton H.C."/>
            <person name="Hasenbein S."/>
            <person name="Benoit J.B."/>
            <person name="Sepulveda M.S."/>
            <person name="Poelchau M.F."/>
            <person name="Hughes D.S.T."/>
            <person name="Murali S.C."/>
            <person name="Chen S."/>
            <person name="Glastad K.M."/>
            <person name="Goodisman M.A.D."/>
            <person name="Werren J.H."/>
            <person name="Vineis J.H."/>
            <person name="Bowen J.L."/>
            <person name="Friedrich M."/>
            <person name="Jones J."/>
            <person name="Robertson H.M."/>
            <person name="Feyereisen R."/>
            <person name="Mechler-Hickson A."/>
            <person name="Mathers N."/>
            <person name="Lee C.E."/>
            <person name="Colbourne J.K."/>
            <person name="Biales A."/>
            <person name="Johnston J.S."/>
            <person name="Wellborn G.A."/>
            <person name="Rosendale A.J."/>
            <person name="Cridge A.G."/>
            <person name="Munoz-Torres M.C."/>
            <person name="Bain P.A."/>
            <person name="Manny A.R."/>
            <person name="Major K.M."/>
            <person name="Lambert F.N."/>
            <person name="Vulpe C.D."/>
            <person name="Tuck P."/>
            <person name="Blalock B.J."/>
            <person name="Lin Y.Y."/>
            <person name="Smith M.E."/>
            <person name="Ochoa-Acuna H."/>
            <person name="Chen M.M."/>
            <person name="Childers C.P."/>
            <person name="Qu J."/>
            <person name="Dugan S."/>
            <person name="Lee S.L."/>
            <person name="Chao H."/>
            <person name="Dinh H."/>
            <person name="Han Y."/>
            <person name="Doddapaneni H."/>
            <person name="Worley K.C."/>
            <person name="Muzny D.M."/>
            <person name="Gibbs R.A."/>
            <person name="Richards S."/>
        </authorList>
    </citation>
    <scope>NUCLEOTIDE SEQUENCE</scope>
    <source>
        <strain evidence="7">HAZT.00-mixed</strain>
        <tissue evidence="7">Whole organism</tissue>
    </source>
</reference>
<comment type="caution">
    <text evidence="7">The sequence shown here is derived from an EMBL/GenBank/DDBJ whole genome shotgun (WGS) entry which is preliminary data.</text>
</comment>
<dbReference type="EMBL" id="JQDR03002797">
    <property type="protein sequence ID" value="KAA0202883.1"/>
    <property type="molecule type" value="Genomic_DNA"/>
</dbReference>
<dbReference type="SUPFAM" id="SSF103473">
    <property type="entry name" value="MFS general substrate transporter"/>
    <property type="match status" value="1"/>
</dbReference>
<reference evidence="7" key="3">
    <citation type="submission" date="2019-06" db="EMBL/GenBank/DDBJ databases">
        <authorList>
            <person name="Poynton C."/>
            <person name="Hasenbein S."/>
            <person name="Benoit J.B."/>
            <person name="Sepulveda M.S."/>
            <person name="Poelchau M.F."/>
            <person name="Murali S.C."/>
            <person name="Chen S."/>
            <person name="Glastad K.M."/>
            <person name="Werren J.H."/>
            <person name="Vineis J.H."/>
            <person name="Bowen J.L."/>
            <person name="Friedrich M."/>
            <person name="Jones J."/>
            <person name="Robertson H.M."/>
            <person name="Feyereisen R."/>
            <person name="Mechler-Hickson A."/>
            <person name="Mathers N."/>
            <person name="Lee C.E."/>
            <person name="Colbourne J.K."/>
            <person name="Biales A."/>
            <person name="Johnston J.S."/>
            <person name="Wellborn G.A."/>
            <person name="Rosendale A.J."/>
            <person name="Cridge A.G."/>
            <person name="Munoz-Torres M.C."/>
            <person name="Bain P.A."/>
            <person name="Manny A.R."/>
            <person name="Major K.M."/>
            <person name="Lambert F.N."/>
            <person name="Vulpe C.D."/>
            <person name="Tuck P."/>
            <person name="Blalock B.J."/>
            <person name="Lin Y.-Y."/>
            <person name="Smith M.E."/>
            <person name="Ochoa-Acuna H."/>
            <person name="Chen M.-J.M."/>
            <person name="Childers C.P."/>
            <person name="Qu J."/>
            <person name="Dugan S."/>
            <person name="Lee S.L."/>
            <person name="Chao H."/>
            <person name="Dinh H."/>
            <person name="Han Y."/>
            <person name="Doddapaneni H."/>
            <person name="Worley K.C."/>
            <person name="Muzny D.M."/>
            <person name="Gibbs R.A."/>
            <person name="Richards S."/>
        </authorList>
    </citation>
    <scope>NUCLEOTIDE SEQUENCE</scope>
    <source>
        <strain evidence="7">HAZT.00-mixed</strain>
        <tissue evidence="7">Whole organism</tissue>
    </source>
</reference>
<proteinExistence type="predicted"/>
<feature type="domain" description="Major facilitator superfamily (MFS) profile" evidence="6">
    <location>
        <begin position="1"/>
        <end position="125"/>
    </location>
</feature>
<evidence type="ECO:0000259" key="6">
    <source>
        <dbReference type="PROSITE" id="PS50850"/>
    </source>
</evidence>
<dbReference type="Gene3D" id="1.20.120.540">
    <property type="entry name" value="Voltage-gated potassium channels"/>
    <property type="match status" value="1"/>
</dbReference>
<dbReference type="PANTHER" id="PTHR11662:SF399">
    <property type="entry name" value="FI19708P1-RELATED"/>
    <property type="match status" value="1"/>
</dbReference>
<comment type="subcellular location">
    <subcellularLocation>
        <location evidence="1">Membrane</location>
        <topology evidence="1">Multi-pass membrane protein</topology>
    </subcellularLocation>
</comment>
<dbReference type="GO" id="GO:0016020">
    <property type="term" value="C:membrane"/>
    <property type="evidence" value="ECO:0007669"/>
    <property type="project" value="UniProtKB-SubCell"/>
</dbReference>
<dbReference type="PANTHER" id="PTHR11662">
    <property type="entry name" value="SOLUTE CARRIER FAMILY 17"/>
    <property type="match status" value="1"/>
</dbReference>
<dbReference type="InterPro" id="IPR027378">
    <property type="entry name" value="Nucleotide_channel_N"/>
</dbReference>
<evidence type="ECO:0000256" key="2">
    <source>
        <dbReference type="ARBA" id="ARBA00022692"/>
    </source>
</evidence>
<dbReference type="InterPro" id="IPR011701">
    <property type="entry name" value="MFS"/>
</dbReference>
<evidence type="ECO:0000256" key="5">
    <source>
        <dbReference type="SAM" id="Phobius"/>
    </source>
</evidence>
<dbReference type="GO" id="GO:0006820">
    <property type="term" value="P:monoatomic anion transport"/>
    <property type="evidence" value="ECO:0007669"/>
    <property type="project" value="TreeGrafter"/>
</dbReference>
<dbReference type="Pfam" id="PF07690">
    <property type="entry name" value="MFS_1"/>
    <property type="match status" value="1"/>
</dbReference>
<keyword evidence="4 5" id="KW-0472">Membrane</keyword>
<evidence type="ECO:0000256" key="1">
    <source>
        <dbReference type="ARBA" id="ARBA00004141"/>
    </source>
</evidence>
<feature type="transmembrane region" description="Helical" evidence="5">
    <location>
        <begin position="84"/>
        <end position="104"/>
    </location>
</feature>
<dbReference type="AlphaFoldDB" id="A0A6A0HAU0"/>
<evidence type="ECO:0000313" key="7">
    <source>
        <dbReference type="EMBL" id="KAA0202883.1"/>
    </source>
</evidence>
<dbReference type="GO" id="GO:0022857">
    <property type="term" value="F:transmembrane transporter activity"/>
    <property type="evidence" value="ECO:0007669"/>
    <property type="project" value="InterPro"/>
</dbReference>
<dbReference type="InterPro" id="IPR036259">
    <property type="entry name" value="MFS_trans_sf"/>
</dbReference>
<evidence type="ECO:0000256" key="4">
    <source>
        <dbReference type="ARBA" id="ARBA00023136"/>
    </source>
</evidence>
<evidence type="ECO:0000256" key="3">
    <source>
        <dbReference type="ARBA" id="ARBA00022989"/>
    </source>
</evidence>
<dbReference type="PROSITE" id="PS50850">
    <property type="entry name" value="MFS"/>
    <property type="match status" value="1"/>
</dbReference>
<dbReference type="InterPro" id="IPR020846">
    <property type="entry name" value="MFS_dom"/>
</dbReference>
<organism evidence="7">
    <name type="scientific">Hyalella azteca</name>
    <name type="common">Amphipod</name>
    <dbReference type="NCBI Taxonomy" id="294128"/>
    <lineage>
        <taxon>Eukaryota</taxon>
        <taxon>Metazoa</taxon>
        <taxon>Ecdysozoa</taxon>
        <taxon>Arthropoda</taxon>
        <taxon>Crustacea</taxon>
        <taxon>Multicrustacea</taxon>
        <taxon>Malacostraca</taxon>
        <taxon>Eumalacostraca</taxon>
        <taxon>Peracarida</taxon>
        <taxon>Amphipoda</taxon>
        <taxon>Senticaudata</taxon>
        <taxon>Talitrida</taxon>
        <taxon>Talitroidea</taxon>
        <taxon>Hyalellidae</taxon>
        <taxon>Hyalella</taxon>
    </lineage>
</organism>
<gene>
    <name evidence="7" type="ORF">HAZT_HAZT002355</name>
</gene>
<keyword evidence="2 5" id="KW-0812">Transmembrane</keyword>
<accession>A0A6A0HAU0</accession>
<dbReference type="InterPro" id="IPR050382">
    <property type="entry name" value="MFS_Na/Anion_cotransporter"/>
</dbReference>
<sequence length="125" mass="13457">MRVNLSVAIVAMVAKNVTTNTNFTDDDLACPLPDDYGQDDGYSQPGEFDWDEKTQGLILGSFYYGYACTNLLSGIAAERFGGRLVGGVGILLTSVLTLLTPWAARTSDGLFIALRILEGMTEPTL</sequence>
<reference evidence="7" key="1">
    <citation type="submission" date="2014-08" db="EMBL/GenBank/DDBJ databases">
        <authorList>
            <person name="Murali S."/>
            <person name="Richards S."/>
            <person name="Bandaranaike D."/>
            <person name="Bellair M."/>
            <person name="Blankenburg K."/>
            <person name="Chao H."/>
            <person name="Dinh H."/>
            <person name="Doddapaneni H."/>
            <person name="Dugan-Rocha S."/>
            <person name="Elkadiri S."/>
            <person name="Gnanaolivu R."/>
            <person name="Hughes D."/>
            <person name="Lee S."/>
            <person name="Li M."/>
            <person name="Ming W."/>
            <person name="Munidasa M."/>
            <person name="Muniz J."/>
            <person name="Nguyen L."/>
            <person name="Osuji N."/>
            <person name="Pu L.-L."/>
            <person name="Puazo M."/>
            <person name="Skinner E."/>
            <person name="Qu C."/>
            <person name="Quiroz J."/>
            <person name="Raj R."/>
            <person name="Weissenberger G."/>
            <person name="Xin Y."/>
            <person name="Zou X."/>
            <person name="Han Y."/>
            <person name="Worley K."/>
            <person name="Muzny D."/>
            <person name="Gibbs R."/>
        </authorList>
    </citation>
    <scope>NUCLEOTIDE SEQUENCE</scope>
    <source>
        <strain evidence="7">HAZT.00-mixed</strain>
        <tissue evidence="7">Whole organism</tissue>
    </source>
</reference>